<evidence type="ECO:0000256" key="2">
    <source>
        <dbReference type="SAM" id="Phobius"/>
    </source>
</evidence>
<organism evidence="3 4">
    <name type="scientific">Mortierella alpina</name>
    <name type="common">Oleaginous fungus</name>
    <name type="synonym">Mortierella renispora</name>
    <dbReference type="NCBI Taxonomy" id="64518"/>
    <lineage>
        <taxon>Eukaryota</taxon>
        <taxon>Fungi</taxon>
        <taxon>Fungi incertae sedis</taxon>
        <taxon>Mucoromycota</taxon>
        <taxon>Mortierellomycotina</taxon>
        <taxon>Mortierellomycetes</taxon>
        <taxon>Mortierellales</taxon>
        <taxon>Mortierellaceae</taxon>
        <taxon>Mortierella</taxon>
    </lineage>
</organism>
<dbReference type="AlphaFoldDB" id="A0A9P8D095"/>
<keyword evidence="2" id="KW-0472">Membrane</keyword>
<keyword evidence="2" id="KW-0812">Transmembrane</keyword>
<reference evidence="3" key="1">
    <citation type="submission" date="2021-07" db="EMBL/GenBank/DDBJ databases">
        <title>Draft genome of Mortierella alpina, strain LL118, isolated from an aspen leaf litter sample.</title>
        <authorList>
            <person name="Yang S."/>
            <person name="Vinatzer B.A."/>
        </authorList>
    </citation>
    <scope>NUCLEOTIDE SEQUENCE</scope>
    <source>
        <strain evidence="3">LL118</strain>
    </source>
</reference>
<dbReference type="Proteomes" id="UP000717515">
    <property type="component" value="Unassembled WGS sequence"/>
</dbReference>
<feature type="transmembrane region" description="Helical" evidence="2">
    <location>
        <begin position="129"/>
        <end position="151"/>
    </location>
</feature>
<keyword evidence="2" id="KW-1133">Transmembrane helix</keyword>
<gene>
    <name evidence="3" type="ORF">KVV02_006966</name>
</gene>
<evidence type="ECO:0008006" key="5">
    <source>
        <dbReference type="Google" id="ProtNLM"/>
    </source>
</evidence>
<feature type="compositionally biased region" description="Basic and acidic residues" evidence="1">
    <location>
        <begin position="504"/>
        <end position="516"/>
    </location>
</feature>
<feature type="transmembrane region" description="Helical" evidence="2">
    <location>
        <begin position="171"/>
        <end position="193"/>
    </location>
</feature>
<feature type="region of interest" description="Disordered" evidence="1">
    <location>
        <begin position="483"/>
        <end position="592"/>
    </location>
</feature>
<comment type="caution">
    <text evidence="3">The sequence shown here is derived from an EMBL/GenBank/DDBJ whole genome shotgun (WGS) entry which is preliminary data.</text>
</comment>
<feature type="compositionally biased region" description="Acidic residues" evidence="1">
    <location>
        <begin position="528"/>
        <end position="546"/>
    </location>
</feature>
<name>A0A9P8D095_MORAP</name>
<proteinExistence type="predicted"/>
<feature type="transmembrane region" description="Helical" evidence="2">
    <location>
        <begin position="200"/>
        <end position="221"/>
    </location>
</feature>
<dbReference type="EMBL" id="JAIFTL010000043">
    <property type="protein sequence ID" value="KAG9325326.1"/>
    <property type="molecule type" value="Genomic_DNA"/>
</dbReference>
<evidence type="ECO:0000256" key="1">
    <source>
        <dbReference type="SAM" id="MobiDB-lite"/>
    </source>
</evidence>
<protein>
    <recommendedName>
        <fullName evidence="5">Transmembrane protein</fullName>
    </recommendedName>
</protein>
<evidence type="ECO:0000313" key="4">
    <source>
        <dbReference type="Proteomes" id="UP000717515"/>
    </source>
</evidence>
<feature type="transmembrane region" description="Helical" evidence="2">
    <location>
        <begin position="358"/>
        <end position="379"/>
    </location>
</feature>
<feature type="compositionally biased region" description="Basic residues" evidence="1">
    <location>
        <begin position="550"/>
        <end position="560"/>
    </location>
</feature>
<feature type="compositionally biased region" description="Basic residues" evidence="1">
    <location>
        <begin position="582"/>
        <end position="592"/>
    </location>
</feature>
<sequence length="592" mass="65596">MMIQHQRFQLGGRVEEIEIETNTSSGKQYVLLRDVQDVFPTAARFERDGRPVRFQSDEQGHRLEPWRVSCFPDSTLQIIPARQPMPITSKSPLNNGPPSPIQQQHTLAASPMSIGEDWRDYLLQRGIRGLILVLVLSMTLMANHGISAWLWYSNAYTMVACFWKVVTMTLFVLSVVWFLMLVALFVEVVWFLWASTLVELPTLTFHNALLPLSIFSALHGIKMSMAYRKAIEQAAEQSLKGGAAAKPPRTPWGQALLSVLVMSLGGGFTTSMLLGMPPSWLGSNVVVPTYVLSFVLVHHTILYDILNDLVPPAVLDSVLIVADSSLRALSIAKLGVDGSRMRFAADSHVSSGGVSEPWFAMLFLGMVAGSGGGMWADLLKLKSHQWTFSTPSFVHTATYDMKAAFLSAFFYAASTSPQLYQLLRGDSDLDASSGKVGLLELQDAKAMTMLVMCTLMLGQRAEQTVLRLTGLDGGSVAWGKSSAFKQSTRVSKKNDDTNAQELKAMSKIDQDDEKVYHPLRRRGRQTEEPTEDEEEQEDEEEEEEEEPVKKSTRGRKKGSGKKLGSPTPSPSVSADVPLIRSTRQRRPARQEL</sequence>
<accession>A0A9P8D095</accession>
<feature type="transmembrane region" description="Helical" evidence="2">
    <location>
        <begin position="287"/>
        <end position="306"/>
    </location>
</feature>
<evidence type="ECO:0000313" key="3">
    <source>
        <dbReference type="EMBL" id="KAG9325326.1"/>
    </source>
</evidence>